<reference evidence="5" key="1">
    <citation type="submission" date="2022-08" db="UniProtKB">
        <authorList>
            <consortium name="EnsemblMetazoa"/>
        </authorList>
    </citation>
    <scope>IDENTIFICATION</scope>
    <source>
        <strain evidence="5">05x7-T-G4-1.051#20</strain>
    </source>
</reference>
<dbReference type="EnsemblMetazoa" id="G25041.6">
    <property type="protein sequence ID" value="G25041.6:cds"/>
    <property type="gene ID" value="G25041"/>
</dbReference>
<name>A0A8W8KUM7_MAGGI</name>
<dbReference type="SUPFAM" id="SSF52058">
    <property type="entry name" value="L domain-like"/>
    <property type="match status" value="1"/>
</dbReference>
<evidence type="ECO:0000313" key="5">
    <source>
        <dbReference type="EnsemblMetazoa" id="G25041.1:cds"/>
    </source>
</evidence>
<dbReference type="GO" id="GO:0005737">
    <property type="term" value="C:cytoplasm"/>
    <property type="evidence" value="ECO:0007669"/>
    <property type="project" value="TreeGrafter"/>
</dbReference>
<dbReference type="Gene3D" id="3.80.10.10">
    <property type="entry name" value="Ribonuclease Inhibitor"/>
    <property type="match status" value="1"/>
</dbReference>
<keyword evidence="6" id="KW-1185">Reference proteome</keyword>
<dbReference type="EnsemblMetazoa" id="G25041.7">
    <property type="protein sequence ID" value="G25041.7:cds"/>
    <property type="gene ID" value="G25041"/>
</dbReference>
<keyword evidence="4" id="KW-1133">Transmembrane helix</keyword>
<feature type="compositionally biased region" description="Polar residues" evidence="3">
    <location>
        <begin position="213"/>
        <end position="231"/>
    </location>
</feature>
<feature type="region of interest" description="Disordered" evidence="3">
    <location>
        <begin position="310"/>
        <end position="341"/>
    </location>
</feature>
<evidence type="ECO:0008006" key="7">
    <source>
        <dbReference type="Google" id="ProtNLM"/>
    </source>
</evidence>
<organism evidence="5 6">
    <name type="scientific">Magallana gigas</name>
    <name type="common">Pacific oyster</name>
    <name type="synonym">Crassostrea gigas</name>
    <dbReference type="NCBI Taxonomy" id="29159"/>
    <lineage>
        <taxon>Eukaryota</taxon>
        <taxon>Metazoa</taxon>
        <taxon>Spiralia</taxon>
        <taxon>Lophotrochozoa</taxon>
        <taxon>Mollusca</taxon>
        <taxon>Bivalvia</taxon>
        <taxon>Autobranchia</taxon>
        <taxon>Pteriomorphia</taxon>
        <taxon>Ostreida</taxon>
        <taxon>Ostreoidea</taxon>
        <taxon>Ostreidae</taxon>
        <taxon>Magallana</taxon>
    </lineage>
</organism>
<dbReference type="PANTHER" id="PTHR48051:SF1">
    <property type="entry name" value="RAS SUPPRESSOR PROTEIN 1"/>
    <property type="match status" value="1"/>
</dbReference>
<evidence type="ECO:0000313" key="6">
    <source>
        <dbReference type="Proteomes" id="UP000005408"/>
    </source>
</evidence>
<evidence type="ECO:0000256" key="1">
    <source>
        <dbReference type="ARBA" id="ARBA00022614"/>
    </source>
</evidence>
<keyword evidence="1" id="KW-0433">Leucine-rich repeat</keyword>
<dbReference type="Pfam" id="PF13855">
    <property type="entry name" value="LRR_8"/>
    <property type="match status" value="1"/>
</dbReference>
<feature type="compositionally biased region" description="Basic and acidic residues" evidence="3">
    <location>
        <begin position="193"/>
        <end position="212"/>
    </location>
</feature>
<dbReference type="EnsemblMetazoa" id="G25041.3">
    <property type="protein sequence ID" value="G25041.3:cds"/>
    <property type="gene ID" value="G25041"/>
</dbReference>
<accession>A0A8W8KUM7</accession>
<sequence>MPKESLKDKLEGNELDLSLNNLDTVPVKDLAAIPKATRLDLSCNQLTSLPDNFPSLTHLVKIDLSKNRLTELPENFGNLQNLQHLDLLGNQLVLLPISFYKLTKLKWLDLKDNPLQADLRKIAGDCLDENQCKKCATQVLKYLRDCNSELERLKQKKLKEEREEKKRLQAEEEAEKEKVRQERKQKKNANKKKKDDTTAKEDVYSPVKKPETKTISNGNGKSATRPKNTGTKSKMSWFSILALFFAVFGIIIGSLYTVCQENKNELCEQYWKPAETQTRVFLANMKTNSQELMKRSSETLSGYYDKYMGKKTTEQKKSQEDSRTKPTENTEKPGKKERAHT</sequence>
<dbReference type="EnsemblMetazoa" id="G25041.8">
    <property type="protein sequence ID" value="G25041.8:cds"/>
    <property type="gene ID" value="G25041"/>
</dbReference>
<feature type="transmembrane region" description="Helical" evidence="4">
    <location>
        <begin position="235"/>
        <end position="256"/>
    </location>
</feature>
<feature type="region of interest" description="Disordered" evidence="3">
    <location>
        <begin position="158"/>
        <end position="231"/>
    </location>
</feature>
<dbReference type="KEGG" id="crg:105339141"/>
<dbReference type="InterPro" id="IPR050216">
    <property type="entry name" value="LRR_domain-containing"/>
</dbReference>
<dbReference type="Proteomes" id="UP000005408">
    <property type="component" value="Unassembled WGS sequence"/>
</dbReference>
<dbReference type="EnsemblMetazoa" id="G25041.1">
    <property type="protein sequence ID" value="G25041.1:cds"/>
    <property type="gene ID" value="G25041"/>
</dbReference>
<feature type="compositionally biased region" description="Basic and acidic residues" evidence="3">
    <location>
        <begin position="158"/>
        <end position="182"/>
    </location>
</feature>
<dbReference type="RefSeq" id="XP_011442861.2">
    <property type="nucleotide sequence ID" value="XM_011444559.4"/>
</dbReference>
<evidence type="ECO:0000256" key="3">
    <source>
        <dbReference type="SAM" id="MobiDB-lite"/>
    </source>
</evidence>
<dbReference type="OrthoDB" id="1394818at2759"/>
<dbReference type="AlphaFoldDB" id="A0A8W8KUM7"/>
<evidence type="ECO:0000256" key="4">
    <source>
        <dbReference type="SAM" id="Phobius"/>
    </source>
</evidence>
<evidence type="ECO:0000256" key="2">
    <source>
        <dbReference type="ARBA" id="ARBA00022737"/>
    </source>
</evidence>
<dbReference type="PANTHER" id="PTHR48051">
    <property type="match status" value="1"/>
</dbReference>
<dbReference type="GeneID" id="105339141"/>
<dbReference type="InterPro" id="IPR001611">
    <property type="entry name" value="Leu-rich_rpt"/>
</dbReference>
<keyword evidence="2" id="KW-0677">Repeat</keyword>
<keyword evidence="4" id="KW-0812">Transmembrane</keyword>
<dbReference type="SMART" id="SM00369">
    <property type="entry name" value="LRR_TYP"/>
    <property type="match status" value="4"/>
</dbReference>
<proteinExistence type="predicted"/>
<protein>
    <recommendedName>
        <fullName evidence="7">Leucine-rich repeat-containing protein 59</fullName>
    </recommendedName>
</protein>
<feature type="compositionally biased region" description="Basic residues" evidence="3">
    <location>
        <begin position="183"/>
        <end position="192"/>
    </location>
</feature>
<keyword evidence="4" id="KW-0472">Membrane</keyword>
<dbReference type="InterPro" id="IPR003591">
    <property type="entry name" value="Leu-rich_rpt_typical-subtyp"/>
</dbReference>
<dbReference type="OMA" id="LIYMIMF"/>
<dbReference type="EnsemblMetazoa" id="G25041.2">
    <property type="protein sequence ID" value="G25041.2:cds"/>
    <property type="gene ID" value="G25041"/>
</dbReference>
<dbReference type="InterPro" id="IPR032675">
    <property type="entry name" value="LRR_dom_sf"/>
</dbReference>